<accession>A0A3B0YMT9</accession>
<feature type="domain" description="DUF4189" evidence="1">
    <location>
        <begin position="24"/>
        <end position="114"/>
    </location>
</feature>
<dbReference type="AlphaFoldDB" id="A0A3B0YMT9"/>
<proteinExistence type="predicted"/>
<protein>
    <recommendedName>
        <fullName evidence="1">DUF4189 domain-containing protein</fullName>
    </recommendedName>
</protein>
<name>A0A3B0YMT9_9ZZZZ</name>
<dbReference type="InterPro" id="IPR025240">
    <property type="entry name" value="DUF4189"/>
</dbReference>
<reference evidence="2" key="1">
    <citation type="submission" date="2018-06" db="EMBL/GenBank/DDBJ databases">
        <authorList>
            <person name="Zhirakovskaya E."/>
        </authorList>
    </citation>
    <scope>NUCLEOTIDE SEQUENCE</scope>
</reference>
<evidence type="ECO:0000259" key="1">
    <source>
        <dbReference type="Pfam" id="PF13827"/>
    </source>
</evidence>
<evidence type="ECO:0000313" key="2">
    <source>
        <dbReference type="EMBL" id="VAW77970.1"/>
    </source>
</evidence>
<organism evidence="2">
    <name type="scientific">hydrothermal vent metagenome</name>
    <dbReference type="NCBI Taxonomy" id="652676"/>
    <lineage>
        <taxon>unclassified sequences</taxon>
        <taxon>metagenomes</taxon>
        <taxon>ecological metagenomes</taxon>
    </lineage>
</organism>
<dbReference type="EMBL" id="UOFL01000143">
    <property type="protein sequence ID" value="VAW77970.1"/>
    <property type="molecule type" value="Genomic_DNA"/>
</dbReference>
<dbReference type="Pfam" id="PF13827">
    <property type="entry name" value="DUF4189"/>
    <property type="match status" value="1"/>
</dbReference>
<sequence>MKKSILLFLLIFLIPSVSIARNYWGALAYDKQTGRTTYSKNHYTAYKAKRAALHRCGRHCRIISTYVNTCIAMAKGHHGAYGIGKSRNLRRAQQSSRRQCRHRGRSCRVVVSSCNARRHYRRPVRHH</sequence>
<gene>
    <name evidence="2" type="ORF">MNBD_GAMMA12-3853</name>
</gene>